<dbReference type="Gene3D" id="3.40.50.720">
    <property type="entry name" value="NAD(P)-binding Rossmann-like Domain"/>
    <property type="match status" value="1"/>
</dbReference>
<gene>
    <name evidence="2" type="ORF">NU887_11675</name>
</gene>
<dbReference type="SUPFAM" id="SSF51735">
    <property type="entry name" value="NAD(P)-binding Rossmann-fold domains"/>
    <property type="match status" value="1"/>
</dbReference>
<dbReference type="Pfam" id="PF01370">
    <property type="entry name" value="Epimerase"/>
    <property type="match status" value="1"/>
</dbReference>
<dbReference type="AlphaFoldDB" id="A0A9X2T1A4"/>
<evidence type="ECO:0000259" key="1">
    <source>
        <dbReference type="Pfam" id="PF01370"/>
    </source>
</evidence>
<dbReference type="Proteomes" id="UP001142175">
    <property type="component" value="Unassembled WGS sequence"/>
</dbReference>
<dbReference type="PANTHER" id="PTHR48079:SF6">
    <property type="entry name" value="NAD(P)-BINDING DOMAIN-CONTAINING PROTEIN-RELATED"/>
    <property type="match status" value="1"/>
</dbReference>
<feature type="domain" description="NAD-dependent epimerase/dehydratase" evidence="1">
    <location>
        <begin position="5"/>
        <end position="231"/>
    </location>
</feature>
<dbReference type="InterPro" id="IPR001509">
    <property type="entry name" value="Epimerase_deHydtase"/>
</dbReference>
<dbReference type="RefSeq" id="WP_258423558.1">
    <property type="nucleotide sequence ID" value="NZ_JANAEZ010000015.1"/>
</dbReference>
<dbReference type="InterPro" id="IPR036291">
    <property type="entry name" value="NAD(P)-bd_dom_sf"/>
</dbReference>
<dbReference type="GO" id="GO:0005737">
    <property type="term" value="C:cytoplasm"/>
    <property type="evidence" value="ECO:0007669"/>
    <property type="project" value="TreeGrafter"/>
</dbReference>
<sequence length="329" mass="36039">MKSFLTGASGYLGQRLAMKLAENGETVHALIRNPDAVKTLAHPNIKVFFGDVLDKEAIAKGMEGCDTVFHVAALARVWSKDSDDFYRVNVDGTVNVIGAAKELGISKFILTSSTGTIGPSLKLPNNEETPRWSSFNNDYEISKSLAEKELLKSVANGFPGLIVMPSRIFGPGIASPSSGVNRIIIGFMKKGFAVIPKQSEVIGNYGFIEDIVMGHILARDKGVIGEKYILGGENKTLGELFEAIKNGVNKNGWILKIPLWPLSYFSQFSKFLAERFGLEPKITPDLVKRLTQNSAFDCSKAVSQLGYQITPFEEAIEITIRFLTQSEKP</sequence>
<dbReference type="InterPro" id="IPR051783">
    <property type="entry name" value="NAD(P)-dependent_oxidoreduct"/>
</dbReference>
<dbReference type="GO" id="GO:0004029">
    <property type="term" value="F:aldehyde dehydrogenase (NAD+) activity"/>
    <property type="evidence" value="ECO:0007669"/>
    <property type="project" value="TreeGrafter"/>
</dbReference>
<reference evidence="2" key="1">
    <citation type="submission" date="2022-08" db="EMBL/GenBank/DDBJ databases">
        <authorList>
            <person name="Zhang D."/>
        </authorList>
    </citation>
    <scope>NUCLEOTIDE SEQUENCE</scope>
    <source>
        <strain evidence="2">XJ19-11</strain>
    </source>
</reference>
<accession>A0A9X2T1A4</accession>
<name>A0A9X2T1A4_9BACT</name>
<evidence type="ECO:0000313" key="3">
    <source>
        <dbReference type="Proteomes" id="UP001142175"/>
    </source>
</evidence>
<organism evidence="2 3">
    <name type="scientific">Aquiflexum gelatinilyticum</name>
    <dbReference type="NCBI Taxonomy" id="2961943"/>
    <lineage>
        <taxon>Bacteria</taxon>
        <taxon>Pseudomonadati</taxon>
        <taxon>Bacteroidota</taxon>
        <taxon>Cytophagia</taxon>
        <taxon>Cytophagales</taxon>
        <taxon>Cyclobacteriaceae</taxon>
        <taxon>Aquiflexum</taxon>
    </lineage>
</organism>
<evidence type="ECO:0000313" key="2">
    <source>
        <dbReference type="EMBL" id="MCR9015696.1"/>
    </source>
</evidence>
<protein>
    <submittedName>
        <fullName evidence="2">NAD-dependent epimerase/dehydratase family protein</fullName>
    </submittedName>
</protein>
<keyword evidence="3" id="KW-1185">Reference proteome</keyword>
<dbReference type="PANTHER" id="PTHR48079">
    <property type="entry name" value="PROTEIN YEEZ"/>
    <property type="match status" value="1"/>
</dbReference>
<comment type="caution">
    <text evidence="2">The sequence shown here is derived from an EMBL/GenBank/DDBJ whole genome shotgun (WGS) entry which is preliminary data.</text>
</comment>
<dbReference type="EMBL" id="JANSUY010000009">
    <property type="protein sequence ID" value="MCR9015696.1"/>
    <property type="molecule type" value="Genomic_DNA"/>
</dbReference>
<proteinExistence type="predicted"/>